<evidence type="ECO:0000313" key="1">
    <source>
        <dbReference type="Proteomes" id="UP000887565"/>
    </source>
</evidence>
<name>A0A915J4Q1_ROMCU</name>
<dbReference type="Proteomes" id="UP000887565">
    <property type="component" value="Unplaced"/>
</dbReference>
<reference evidence="2" key="1">
    <citation type="submission" date="2022-11" db="UniProtKB">
        <authorList>
            <consortium name="WormBaseParasite"/>
        </authorList>
    </citation>
    <scope>IDENTIFICATION</scope>
</reference>
<accession>A0A915J4Q1</accession>
<organism evidence="1 2">
    <name type="scientific">Romanomermis culicivorax</name>
    <name type="common">Nematode worm</name>
    <dbReference type="NCBI Taxonomy" id="13658"/>
    <lineage>
        <taxon>Eukaryota</taxon>
        <taxon>Metazoa</taxon>
        <taxon>Ecdysozoa</taxon>
        <taxon>Nematoda</taxon>
        <taxon>Enoplea</taxon>
        <taxon>Dorylaimia</taxon>
        <taxon>Mermithida</taxon>
        <taxon>Mermithoidea</taxon>
        <taxon>Mermithidae</taxon>
        <taxon>Romanomermis</taxon>
    </lineage>
</organism>
<proteinExistence type="predicted"/>
<keyword evidence="1" id="KW-1185">Reference proteome</keyword>
<evidence type="ECO:0000313" key="2">
    <source>
        <dbReference type="WBParaSite" id="nRc.2.0.1.t21401-RA"/>
    </source>
</evidence>
<sequence>MIEAVSIRKYHVKSLKYSSNSKITTCHILQIFFNGQPEFGAYINDEDGYDTFLIDKGSDSIKIVEACGVVKPCKPFKKISNNAIEWEAGEHHDTALTLQLDYGGDNFNNFDLVLDKSNHDKYNPQSI</sequence>
<dbReference type="AlphaFoldDB" id="A0A915J4Q1"/>
<protein>
    <submittedName>
        <fullName evidence="2">Uncharacterized protein</fullName>
    </submittedName>
</protein>
<dbReference type="WBParaSite" id="nRc.2.0.1.t21401-RA">
    <property type="protein sequence ID" value="nRc.2.0.1.t21401-RA"/>
    <property type="gene ID" value="nRc.2.0.1.g21401"/>
</dbReference>